<evidence type="ECO:0000256" key="1">
    <source>
        <dbReference type="SAM" id="MobiDB-lite"/>
    </source>
</evidence>
<feature type="compositionally biased region" description="Basic and acidic residues" evidence="1">
    <location>
        <begin position="87"/>
        <end position="119"/>
    </location>
</feature>
<sequence length="339" mass="36598">MVQPKDPPAAKPEPPSPEAVALANAIDSGIAVEYTDQPGGAVTPAPASDTSAEKEPKAEEPPEAKKPPAKKGDEVPPERPKAKKAPASKEEPAKEEPDGGEKPKEGDEDPFKGMKPKEILRTLLEHTEVGPVLQQWADQAGDAQVATALDNARPNIEAETRRSEAERSEDAHFSEMTQEQIAEEIAGNQKAASAYARYQLRKEAGEAPNAEAVAQSSQLYSYASRVAAVSGLIEGSELSAEIKESLKPGNFTHLKAEGIREWEKAVFSALVEHDAEARANELLEERWETHLQERMAETDGSGPPMVRGRKVAGTLPDLIKTDTGALFEDAFTRTAQEKK</sequence>
<comment type="caution">
    <text evidence="2">The sequence shown here is derived from an EMBL/GenBank/DDBJ whole genome shotgun (WGS) entry which is preliminary data.</text>
</comment>
<evidence type="ECO:0000313" key="2">
    <source>
        <dbReference type="EMBL" id="KKN06496.1"/>
    </source>
</evidence>
<name>A0A0F9PZP0_9ZZZZ</name>
<organism evidence="2">
    <name type="scientific">marine sediment metagenome</name>
    <dbReference type="NCBI Taxonomy" id="412755"/>
    <lineage>
        <taxon>unclassified sequences</taxon>
        <taxon>metagenomes</taxon>
        <taxon>ecological metagenomes</taxon>
    </lineage>
</organism>
<accession>A0A0F9PZP0</accession>
<feature type="region of interest" description="Disordered" evidence="1">
    <location>
        <begin position="1"/>
        <end position="119"/>
    </location>
</feature>
<gene>
    <name evidence="2" type="ORF">LCGC14_1076690</name>
</gene>
<dbReference type="AlphaFoldDB" id="A0A0F9PZP0"/>
<feature type="compositionally biased region" description="Pro residues" evidence="1">
    <location>
        <begin position="1"/>
        <end position="17"/>
    </location>
</feature>
<feature type="compositionally biased region" description="Basic and acidic residues" evidence="1">
    <location>
        <begin position="156"/>
        <end position="173"/>
    </location>
</feature>
<reference evidence="2" key="1">
    <citation type="journal article" date="2015" name="Nature">
        <title>Complex archaea that bridge the gap between prokaryotes and eukaryotes.</title>
        <authorList>
            <person name="Spang A."/>
            <person name="Saw J.H."/>
            <person name="Jorgensen S.L."/>
            <person name="Zaremba-Niedzwiedzka K."/>
            <person name="Martijn J."/>
            <person name="Lind A.E."/>
            <person name="van Eijk R."/>
            <person name="Schleper C."/>
            <person name="Guy L."/>
            <person name="Ettema T.J."/>
        </authorList>
    </citation>
    <scope>NUCLEOTIDE SEQUENCE</scope>
</reference>
<proteinExistence type="predicted"/>
<dbReference type="EMBL" id="LAZR01004685">
    <property type="protein sequence ID" value="KKN06496.1"/>
    <property type="molecule type" value="Genomic_DNA"/>
</dbReference>
<protein>
    <submittedName>
        <fullName evidence="2">Uncharacterized protein</fullName>
    </submittedName>
</protein>
<feature type="region of interest" description="Disordered" evidence="1">
    <location>
        <begin position="149"/>
        <end position="178"/>
    </location>
</feature>
<feature type="compositionally biased region" description="Basic and acidic residues" evidence="1">
    <location>
        <begin position="51"/>
        <end position="80"/>
    </location>
</feature>